<keyword evidence="11" id="KW-1185">Reference proteome</keyword>
<dbReference type="CDD" id="cd17917">
    <property type="entry name" value="DEXHc_RHA-like"/>
    <property type="match status" value="1"/>
</dbReference>
<dbReference type="InterPro" id="IPR048333">
    <property type="entry name" value="HA2_WH"/>
</dbReference>
<keyword evidence="6" id="KW-0067">ATP-binding</keyword>
<evidence type="ECO:0000313" key="10">
    <source>
        <dbReference type="EMBL" id="CAK0810393.1"/>
    </source>
</evidence>
<evidence type="ECO:0000256" key="7">
    <source>
        <dbReference type="SAM" id="MobiDB-lite"/>
    </source>
</evidence>
<evidence type="ECO:0000259" key="9">
    <source>
        <dbReference type="PROSITE" id="PS51194"/>
    </source>
</evidence>
<dbReference type="PROSITE" id="PS00690">
    <property type="entry name" value="DEAH_ATP_HELICASE"/>
    <property type="match status" value="1"/>
</dbReference>
<dbReference type="SMART" id="SM00487">
    <property type="entry name" value="DEXDc"/>
    <property type="match status" value="1"/>
</dbReference>
<dbReference type="PANTHER" id="PTHR18934">
    <property type="entry name" value="ATP-DEPENDENT RNA HELICASE"/>
    <property type="match status" value="1"/>
</dbReference>
<dbReference type="Gene3D" id="3.40.50.300">
    <property type="entry name" value="P-loop containing nucleotide triphosphate hydrolases"/>
    <property type="match status" value="2"/>
</dbReference>
<keyword evidence="4" id="KW-0378">Hydrolase</keyword>
<dbReference type="Pfam" id="PF00271">
    <property type="entry name" value="Helicase_C"/>
    <property type="match status" value="1"/>
</dbReference>
<dbReference type="PANTHER" id="PTHR18934:SF119">
    <property type="entry name" value="ATP-DEPENDENT RNA HELICASE A"/>
    <property type="match status" value="1"/>
</dbReference>
<keyword evidence="3" id="KW-0547">Nucleotide-binding</keyword>
<dbReference type="Proteomes" id="UP001189429">
    <property type="component" value="Unassembled WGS sequence"/>
</dbReference>
<evidence type="ECO:0000313" key="11">
    <source>
        <dbReference type="Proteomes" id="UP001189429"/>
    </source>
</evidence>
<sequence length="934" mass="100944">MGNFTAENARGLLNQALKKWRQKSDMDIRTEGPPHAPVFRASLGFTVPRLGNKWIQMSHVTSTKKEVQKELALKLCRKLFALGAIPKFARSVTKVGSLEESLKDSKYHEQGLFGLGLPQGLKGRLRTYLEAAGYEVPPAGGAYPPDTVLFRGDESSAAAVGEGARQEVRAVDWVPPGSPGASPWPASNDRTRYVAADPSAAQKAAELPVARRRGEIVQTVASAQVTVIQGATGSGKTTQVPQFLLDADDGLLKTIVVVQPRRLPAMTVAQRVAAERGEPLGVSVGYAVRFDAIWPSSVNSICYMTTGLLLKRLHRGGLAGISHVIVDEVHERDLNNDLLLAVLRAAACEHSGLKVILMSATDKGAGNAMNTCDPGHYSASTVQVLGAMSEHMIPLELARAILGHVLSRRSAEDTGGVLIFLPTWGMMSLMLKMLQEDPSINQACKFVMLHSQVPKEEQLVAFQPPPPGRTKVVISTNIAESSVTIDDISLVIDSCRVKLNFFSVATGLSHNQVSWTGRMNMEQRKGRAGRTRPGVCYRLCSRHRFEAGLEDEVPPELTRAPLTESALLVKSLNLGDVGAVLSQCVDPPPKDAVDQAIAELCSIGAMDENRELTPLGRIVSRLPVNPHFGVALMLGHWLFRLGDAFATMCAAMSFDEPFFTEKTAGYLPWSISEAYAGKYKKHSDQFLLGMVHQEYARLLDTSGQDAAQGFCRQHNLNTVIMRQVYDASRQLKSLLTSEALGALALEEADVPQPEDDLGQEAAPAPARHDAVRDWGPGLAVGGPAAAVGHRAAAPWGAPGREAPRLGLRGHPGRHPQGVGQLHEGRLQVPVADIYLPGPGQGEGGWKPPRCRQSTNIPALLVLLRPFSSSSITVNEDRRQRRHSRLARAGRRAFGHHQHPRCAPPSGGTCRTCCPSTRAPRRRAAPASSRRTAPT</sequence>
<accession>A0ABN9QYF7</accession>
<dbReference type="SMART" id="SM00847">
    <property type="entry name" value="HA2"/>
    <property type="match status" value="1"/>
</dbReference>
<comment type="caution">
    <text evidence="10">The sequence shown here is derived from an EMBL/GenBank/DDBJ whole genome shotgun (WGS) entry which is preliminary data.</text>
</comment>
<feature type="compositionally biased region" description="Low complexity" evidence="7">
    <location>
        <begin position="924"/>
        <end position="934"/>
    </location>
</feature>
<comment type="similarity">
    <text evidence="1">Belongs to the DEAD box helicase family. DEAH subfamily.</text>
</comment>
<dbReference type="Pfam" id="PF00270">
    <property type="entry name" value="DEAD"/>
    <property type="match status" value="1"/>
</dbReference>
<dbReference type="InterPro" id="IPR011545">
    <property type="entry name" value="DEAD/DEAH_box_helicase_dom"/>
</dbReference>
<feature type="region of interest" description="Disordered" evidence="7">
    <location>
        <begin position="873"/>
        <end position="934"/>
    </location>
</feature>
<gene>
    <name evidence="10" type="ORF">PCOR1329_LOCUS15370</name>
</gene>
<proteinExistence type="inferred from homology"/>
<dbReference type="PROSITE" id="PS51194">
    <property type="entry name" value="HELICASE_CTER"/>
    <property type="match status" value="1"/>
</dbReference>
<dbReference type="InterPro" id="IPR001650">
    <property type="entry name" value="Helicase_C-like"/>
</dbReference>
<evidence type="ECO:0000256" key="6">
    <source>
        <dbReference type="ARBA" id="ARBA00022840"/>
    </source>
</evidence>
<dbReference type="InterPro" id="IPR007502">
    <property type="entry name" value="Helicase-assoc_dom"/>
</dbReference>
<feature type="domain" description="Helicase ATP-binding" evidence="8">
    <location>
        <begin position="217"/>
        <end position="361"/>
    </location>
</feature>
<dbReference type="SMART" id="SM00490">
    <property type="entry name" value="HELICc"/>
    <property type="match status" value="1"/>
</dbReference>
<feature type="domain" description="Helicase C-terminal" evidence="9">
    <location>
        <begin position="397"/>
        <end position="573"/>
    </location>
</feature>
<evidence type="ECO:0000256" key="2">
    <source>
        <dbReference type="ARBA" id="ARBA00012552"/>
    </source>
</evidence>
<dbReference type="InterPro" id="IPR002464">
    <property type="entry name" value="DNA/RNA_helicase_DEAH_CS"/>
</dbReference>
<dbReference type="Gene3D" id="3.30.160.20">
    <property type="match status" value="1"/>
</dbReference>
<dbReference type="PROSITE" id="PS51192">
    <property type="entry name" value="HELICASE_ATP_BIND_1"/>
    <property type="match status" value="1"/>
</dbReference>
<evidence type="ECO:0000256" key="1">
    <source>
        <dbReference type="ARBA" id="ARBA00008792"/>
    </source>
</evidence>
<dbReference type="EMBL" id="CAUYUJ010004647">
    <property type="protein sequence ID" value="CAK0810393.1"/>
    <property type="molecule type" value="Genomic_DNA"/>
</dbReference>
<organism evidence="10 11">
    <name type="scientific">Prorocentrum cordatum</name>
    <dbReference type="NCBI Taxonomy" id="2364126"/>
    <lineage>
        <taxon>Eukaryota</taxon>
        <taxon>Sar</taxon>
        <taxon>Alveolata</taxon>
        <taxon>Dinophyceae</taxon>
        <taxon>Prorocentrales</taxon>
        <taxon>Prorocentraceae</taxon>
        <taxon>Prorocentrum</taxon>
    </lineage>
</organism>
<evidence type="ECO:0000259" key="8">
    <source>
        <dbReference type="PROSITE" id="PS51192"/>
    </source>
</evidence>
<evidence type="ECO:0000256" key="4">
    <source>
        <dbReference type="ARBA" id="ARBA00022801"/>
    </source>
</evidence>
<dbReference type="Gene3D" id="1.20.120.1080">
    <property type="match status" value="1"/>
</dbReference>
<dbReference type="InterPro" id="IPR027417">
    <property type="entry name" value="P-loop_NTPase"/>
</dbReference>
<feature type="compositionally biased region" description="Basic residues" evidence="7">
    <location>
        <begin position="879"/>
        <end position="899"/>
    </location>
</feature>
<dbReference type="SUPFAM" id="SSF52540">
    <property type="entry name" value="P-loop containing nucleoside triphosphate hydrolases"/>
    <property type="match status" value="1"/>
</dbReference>
<keyword evidence="5" id="KW-0347">Helicase</keyword>
<dbReference type="InterPro" id="IPR014001">
    <property type="entry name" value="Helicase_ATP-bd"/>
</dbReference>
<dbReference type="EC" id="3.6.4.13" evidence="2"/>
<name>A0ABN9QYF7_9DINO</name>
<evidence type="ECO:0000256" key="3">
    <source>
        <dbReference type="ARBA" id="ARBA00022741"/>
    </source>
</evidence>
<protein>
    <recommendedName>
        <fullName evidence="2">RNA helicase</fullName>
        <ecNumber evidence="2">3.6.4.13</ecNumber>
    </recommendedName>
</protein>
<dbReference type="Pfam" id="PF04408">
    <property type="entry name" value="WHD_HA2"/>
    <property type="match status" value="1"/>
</dbReference>
<reference evidence="10" key="1">
    <citation type="submission" date="2023-10" db="EMBL/GenBank/DDBJ databases">
        <authorList>
            <person name="Chen Y."/>
            <person name="Shah S."/>
            <person name="Dougan E. K."/>
            <person name="Thang M."/>
            <person name="Chan C."/>
        </authorList>
    </citation>
    <scope>NUCLEOTIDE SEQUENCE [LARGE SCALE GENOMIC DNA]</scope>
</reference>
<dbReference type="CDD" id="cd18791">
    <property type="entry name" value="SF2_C_RHA"/>
    <property type="match status" value="1"/>
</dbReference>
<dbReference type="SUPFAM" id="SSF54768">
    <property type="entry name" value="dsRNA-binding domain-like"/>
    <property type="match status" value="1"/>
</dbReference>
<evidence type="ECO:0000256" key="5">
    <source>
        <dbReference type="ARBA" id="ARBA00022806"/>
    </source>
</evidence>